<evidence type="ECO:0000313" key="1">
    <source>
        <dbReference type="EMBL" id="JAD44508.1"/>
    </source>
</evidence>
<dbReference type="EMBL" id="GBRH01253387">
    <property type="protein sequence ID" value="JAD44508.1"/>
    <property type="molecule type" value="Transcribed_RNA"/>
</dbReference>
<sequence>MPTREGQFREMGSIVPYKSIILDYSWLHGHHT</sequence>
<accession>A0A0A9A3H2</accession>
<reference evidence="1" key="1">
    <citation type="submission" date="2014-09" db="EMBL/GenBank/DDBJ databases">
        <authorList>
            <person name="Magalhaes I.L.F."/>
            <person name="Oliveira U."/>
            <person name="Santos F.R."/>
            <person name="Vidigal T.H.D.A."/>
            <person name="Brescovit A.D."/>
            <person name="Santos A.J."/>
        </authorList>
    </citation>
    <scope>NUCLEOTIDE SEQUENCE</scope>
    <source>
        <tissue evidence="1">Shoot tissue taken approximately 20 cm above the soil surface</tissue>
    </source>
</reference>
<proteinExistence type="predicted"/>
<dbReference type="AlphaFoldDB" id="A0A0A9A3H2"/>
<protein>
    <submittedName>
        <fullName evidence="1">Uncharacterized protein</fullName>
    </submittedName>
</protein>
<name>A0A0A9A3H2_ARUDO</name>
<organism evidence="1">
    <name type="scientific">Arundo donax</name>
    <name type="common">Giant reed</name>
    <name type="synonym">Donax arundinaceus</name>
    <dbReference type="NCBI Taxonomy" id="35708"/>
    <lineage>
        <taxon>Eukaryota</taxon>
        <taxon>Viridiplantae</taxon>
        <taxon>Streptophyta</taxon>
        <taxon>Embryophyta</taxon>
        <taxon>Tracheophyta</taxon>
        <taxon>Spermatophyta</taxon>
        <taxon>Magnoliopsida</taxon>
        <taxon>Liliopsida</taxon>
        <taxon>Poales</taxon>
        <taxon>Poaceae</taxon>
        <taxon>PACMAD clade</taxon>
        <taxon>Arundinoideae</taxon>
        <taxon>Arundineae</taxon>
        <taxon>Arundo</taxon>
    </lineage>
</organism>
<reference evidence="1" key="2">
    <citation type="journal article" date="2015" name="Data Brief">
        <title>Shoot transcriptome of the giant reed, Arundo donax.</title>
        <authorList>
            <person name="Barrero R.A."/>
            <person name="Guerrero F.D."/>
            <person name="Moolhuijzen P."/>
            <person name="Goolsby J.A."/>
            <person name="Tidwell J."/>
            <person name="Bellgard S.E."/>
            <person name="Bellgard M.I."/>
        </authorList>
    </citation>
    <scope>NUCLEOTIDE SEQUENCE</scope>
    <source>
        <tissue evidence="1">Shoot tissue taken approximately 20 cm above the soil surface</tissue>
    </source>
</reference>